<accession>A0ABY8TAK6</accession>
<feature type="region of interest" description="Disordered" evidence="7">
    <location>
        <begin position="152"/>
        <end position="172"/>
    </location>
</feature>
<evidence type="ECO:0000256" key="5">
    <source>
        <dbReference type="ARBA" id="ARBA00022833"/>
    </source>
</evidence>
<evidence type="ECO:0000313" key="10">
    <source>
        <dbReference type="EMBL" id="WHS94284.1"/>
    </source>
</evidence>
<keyword evidence="4" id="KW-0378">Hydrolase</keyword>
<feature type="transmembrane region" description="Helical" evidence="8">
    <location>
        <begin position="60"/>
        <end position="85"/>
    </location>
</feature>
<keyword evidence="8" id="KW-1133">Transmembrane helix</keyword>
<keyword evidence="2" id="KW-0645">Protease</keyword>
<dbReference type="PANTHER" id="PTHR21666">
    <property type="entry name" value="PEPTIDASE-RELATED"/>
    <property type="match status" value="1"/>
</dbReference>
<evidence type="ECO:0000256" key="3">
    <source>
        <dbReference type="ARBA" id="ARBA00022723"/>
    </source>
</evidence>
<dbReference type="InterPro" id="IPR050570">
    <property type="entry name" value="Cell_wall_metabolism_enzyme"/>
</dbReference>
<name>A0ABY8TAK6_9HYPH</name>
<dbReference type="EMBL" id="CP120365">
    <property type="protein sequence ID" value="WHS94284.1"/>
    <property type="molecule type" value="Genomic_DNA"/>
</dbReference>
<evidence type="ECO:0000256" key="8">
    <source>
        <dbReference type="SAM" id="Phobius"/>
    </source>
</evidence>
<comment type="cofactor">
    <cofactor evidence="1">
        <name>Zn(2+)</name>
        <dbReference type="ChEBI" id="CHEBI:29105"/>
    </cofactor>
</comment>
<evidence type="ECO:0000256" key="1">
    <source>
        <dbReference type="ARBA" id="ARBA00001947"/>
    </source>
</evidence>
<dbReference type="PANTHER" id="PTHR21666:SF288">
    <property type="entry name" value="CELL DIVISION PROTEIN YTFB"/>
    <property type="match status" value="1"/>
</dbReference>
<keyword evidence="6" id="KW-0482">Metalloprotease</keyword>
<dbReference type="RefSeq" id="WP_033048892.1">
    <property type="nucleotide sequence ID" value="NZ_CP120365.1"/>
</dbReference>
<dbReference type="InterPro" id="IPR011055">
    <property type="entry name" value="Dup_hybrid_motif"/>
</dbReference>
<keyword evidence="11" id="KW-1185">Reference proteome</keyword>
<sequence length="467" mass="49510">MPSSNANYSAARLRTRKLGRIGGGGVVSVGSVNAFGKRRQSHVLILASGDRVRHMTVRPWMATLAICFVGMFGTGYLAATTYLVLRDDLIGGTIARQARMQHEYEDRITALRAQVDRVTSRQLLDQQVVEQKVEKLLQRQLALTSRSGRFGALPEDGADLNHTGQQDTFPATEPLAYDGREEARGGVKAIETIMGIAGKDDDRPPRPAVLGYAPVSSGNVGGESASDRADRMFSNVTLSLKGVEREQMAHLRQMTDSALRTSATIRAIVEDTGFTLPEAGEALDADTAAEAGIGGPFVEPQDGDVFDRFLVGLDSALLELEQTRDAAKRLPLASPAPAADVSSGFGNRLDPFLGRPALHAGTDFRAPTGTRVRATAGGTVTAAGPAGGYGNMIEIDHGSGVSTRYAHLSAILVNVGDVVKADAVIAKSGSTGRSTGPHLHYEVRLNGHAVDPARFLRAGTELAGYLD</sequence>
<evidence type="ECO:0000313" key="11">
    <source>
        <dbReference type="Proteomes" id="UP001233264"/>
    </source>
</evidence>
<proteinExistence type="predicted"/>
<keyword evidence="8" id="KW-0472">Membrane</keyword>
<dbReference type="Gene3D" id="2.70.70.10">
    <property type="entry name" value="Glucose Permease (Domain IIA)"/>
    <property type="match status" value="1"/>
</dbReference>
<keyword evidence="5" id="KW-0862">Zinc</keyword>
<reference evidence="10 11" key="1">
    <citation type="submission" date="2023-03" db="EMBL/GenBank/DDBJ databases">
        <authorList>
            <person name="Menendez E."/>
            <person name="Kaur S."/>
            <person name="Flores-Felix J.D."/>
            <person name="diCenzo G.C."/>
            <person name="Peix A."/>
            <person name="Velazquez E."/>
        </authorList>
    </citation>
    <scope>NUCLEOTIDE SEQUENCE [LARGE SCALE GENOMIC DNA]</scope>
    <source>
        <strain evidence="10 11">CCBAU 71714</strain>
    </source>
</reference>
<evidence type="ECO:0000256" key="7">
    <source>
        <dbReference type="SAM" id="MobiDB-lite"/>
    </source>
</evidence>
<protein>
    <submittedName>
        <fullName evidence="10">M23 family metallopeptidase</fullName>
    </submittedName>
</protein>
<feature type="domain" description="M23ase beta-sheet core" evidence="9">
    <location>
        <begin position="358"/>
        <end position="452"/>
    </location>
</feature>
<dbReference type="SUPFAM" id="SSF51261">
    <property type="entry name" value="Duplicated hybrid motif"/>
    <property type="match status" value="1"/>
</dbReference>
<keyword evidence="8" id="KW-0812">Transmembrane</keyword>
<dbReference type="CDD" id="cd12797">
    <property type="entry name" value="M23_peptidase"/>
    <property type="match status" value="1"/>
</dbReference>
<dbReference type="InterPro" id="IPR016047">
    <property type="entry name" value="M23ase_b-sheet_dom"/>
</dbReference>
<evidence type="ECO:0000259" key="9">
    <source>
        <dbReference type="Pfam" id="PF01551"/>
    </source>
</evidence>
<keyword evidence="3" id="KW-0479">Metal-binding</keyword>
<dbReference type="Pfam" id="PF01551">
    <property type="entry name" value="Peptidase_M23"/>
    <property type="match status" value="1"/>
</dbReference>
<evidence type="ECO:0000256" key="6">
    <source>
        <dbReference type="ARBA" id="ARBA00023049"/>
    </source>
</evidence>
<dbReference type="Proteomes" id="UP001233264">
    <property type="component" value="Chromosome"/>
</dbReference>
<evidence type="ECO:0000256" key="4">
    <source>
        <dbReference type="ARBA" id="ARBA00022801"/>
    </source>
</evidence>
<gene>
    <name evidence="10" type="ORF">PZL22_001997</name>
</gene>
<evidence type="ECO:0000256" key="2">
    <source>
        <dbReference type="ARBA" id="ARBA00022670"/>
    </source>
</evidence>
<organism evidence="10 11">
    <name type="scientific">Sinorhizobium kummerowiae</name>
    <dbReference type="NCBI Taxonomy" id="158892"/>
    <lineage>
        <taxon>Bacteria</taxon>
        <taxon>Pseudomonadati</taxon>
        <taxon>Pseudomonadota</taxon>
        <taxon>Alphaproteobacteria</taxon>
        <taxon>Hyphomicrobiales</taxon>
        <taxon>Rhizobiaceae</taxon>
        <taxon>Sinorhizobium/Ensifer group</taxon>
        <taxon>Sinorhizobium</taxon>
    </lineage>
</organism>